<sequence length="220" mass="24743">MSYLSQIPQSNEMLSSSEVTLVNPSPPTKLTFTKPGTLNNTLLLDNRPYFKVATLDPAGARTTITDAQTNELLVTIKRKSFQSDTIKFAHRYGGKSVKQKDWLVAGNMEDGSPKWTIQTSVGDFIWRRDIVYRLALCPENDIEHPVAYCQFPTLEDRSISWALLLTRGTESFRDEIVASFLILEQVLRIEEKNLGVSGYIMSNMQAQMAFNFSAASMFGT</sequence>
<dbReference type="HOGENOM" id="CLU_084280_2_1_1"/>
<gene>
    <name evidence="2" type="ORF">GALMADRAFT_240780</name>
</gene>
<feature type="domain" description="DUF6593" evidence="1">
    <location>
        <begin position="38"/>
        <end position="188"/>
    </location>
</feature>
<reference evidence="3" key="1">
    <citation type="journal article" date="2014" name="Proc. Natl. Acad. Sci. U.S.A.">
        <title>Extensive sampling of basidiomycete genomes demonstrates inadequacy of the white-rot/brown-rot paradigm for wood decay fungi.</title>
        <authorList>
            <person name="Riley R."/>
            <person name="Salamov A.A."/>
            <person name="Brown D.W."/>
            <person name="Nagy L.G."/>
            <person name="Floudas D."/>
            <person name="Held B.W."/>
            <person name="Levasseur A."/>
            <person name="Lombard V."/>
            <person name="Morin E."/>
            <person name="Otillar R."/>
            <person name="Lindquist E.A."/>
            <person name="Sun H."/>
            <person name="LaButti K.M."/>
            <person name="Schmutz J."/>
            <person name="Jabbour D."/>
            <person name="Luo H."/>
            <person name="Baker S.E."/>
            <person name="Pisabarro A.G."/>
            <person name="Walton J.D."/>
            <person name="Blanchette R.A."/>
            <person name="Henrissat B."/>
            <person name="Martin F."/>
            <person name="Cullen D."/>
            <person name="Hibbett D.S."/>
            <person name="Grigoriev I.V."/>
        </authorList>
    </citation>
    <scope>NUCLEOTIDE SEQUENCE [LARGE SCALE GENOMIC DNA]</scope>
    <source>
        <strain evidence="3">CBS 339.88</strain>
    </source>
</reference>
<name>A0A067TTH2_GALM3</name>
<dbReference type="AlphaFoldDB" id="A0A067TTH2"/>
<evidence type="ECO:0000259" key="1">
    <source>
        <dbReference type="Pfam" id="PF20236"/>
    </source>
</evidence>
<dbReference type="Proteomes" id="UP000027222">
    <property type="component" value="Unassembled WGS sequence"/>
</dbReference>
<protein>
    <recommendedName>
        <fullName evidence="1">DUF6593 domain-containing protein</fullName>
    </recommendedName>
</protein>
<proteinExistence type="predicted"/>
<organism evidence="2 3">
    <name type="scientific">Galerina marginata (strain CBS 339.88)</name>
    <dbReference type="NCBI Taxonomy" id="685588"/>
    <lineage>
        <taxon>Eukaryota</taxon>
        <taxon>Fungi</taxon>
        <taxon>Dikarya</taxon>
        <taxon>Basidiomycota</taxon>
        <taxon>Agaricomycotina</taxon>
        <taxon>Agaricomycetes</taxon>
        <taxon>Agaricomycetidae</taxon>
        <taxon>Agaricales</taxon>
        <taxon>Agaricineae</taxon>
        <taxon>Strophariaceae</taxon>
        <taxon>Galerina</taxon>
    </lineage>
</organism>
<dbReference type="Pfam" id="PF20236">
    <property type="entry name" value="DUF6593"/>
    <property type="match status" value="1"/>
</dbReference>
<evidence type="ECO:0000313" key="3">
    <source>
        <dbReference type="Proteomes" id="UP000027222"/>
    </source>
</evidence>
<accession>A0A067TTH2</accession>
<dbReference type="EMBL" id="KL142370">
    <property type="protein sequence ID" value="KDR82288.1"/>
    <property type="molecule type" value="Genomic_DNA"/>
</dbReference>
<dbReference type="InterPro" id="IPR046528">
    <property type="entry name" value="DUF6593"/>
</dbReference>
<evidence type="ECO:0000313" key="2">
    <source>
        <dbReference type="EMBL" id="KDR82288.1"/>
    </source>
</evidence>
<keyword evidence="3" id="KW-1185">Reference proteome</keyword>
<dbReference type="OrthoDB" id="3256331at2759"/>